<evidence type="ECO:0000313" key="5">
    <source>
        <dbReference type="EMBL" id="AKI81068.1"/>
    </source>
</evidence>
<dbReference type="GeneID" id="9925024"/>
<evidence type="ECO:0000256" key="1">
    <source>
        <dbReference type="SAM" id="MobiDB-lite"/>
    </source>
</evidence>
<organismHost>
    <name type="scientific">Acanthamoeba polyphaga</name>
    <name type="common">Amoeba</name>
    <dbReference type="NCBI Taxonomy" id="5757"/>
</organismHost>
<gene>
    <name evidence="2" type="primary">R403</name>
    <name evidence="3" type="ORF">MIMI_R403</name>
</gene>
<evidence type="ECO:0000313" key="9">
    <source>
        <dbReference type="Proteomes" id="UP000274448"/>
    </source>
</evidence>
<reference evidence="2 6" key="2">
    <citation type="journal article" date="2011" name="Virol. J.">
        <title>Breaking the 1000-gene barrier for Mimivirus using ultra-deep genome and transcriptome sequencing.</title>
        <authorList>
            <person name="Legendre M."/>
            <person name="Santini S."/>
            <person name="Rico A."/>
            <person name="Abergel C."/>
            <person name="Claverie J.M."/>
        </authorList>
    </citation>
    <scope>NUCLEOTIDE SEQUENCE [LARGE SCALE GENOMIC DNA]</scope>
</reference>
<proteinExistence type="predicted"/>
<dbReference type="KEGG" id="vg:9925024"/>
<feature type="compositionally biased region" description="Low complexity" evidence="1">
    <location>
        <begin position="26"/>
        <end position="35"/>
    </location>
</feature>
<name>A0A0G2Y5G1_MIMIV</name>
<feature type="compositionally biased region" description="Basic and acidic residues" evidence="1">
    <location>
        <begin position="49"/>
        <end position="60"/>
    </location>
</feature>
<dbReference type="EMBL" id="JN036606">
    <property type="protein sequence ID" value="AEJ34641.1"/>
    <property type="molecule type" value="Genomic_DNA"/>
</dbReference>
<feature type="region of interest" description="Disordered" evidence="1">
    <location>
        <begin position="1"/>
        <end position="110"/>
    </location>
</feature>
<evidence type="ECO:0000313" key="4">
    <source>
        <dbReference type="EMBL" id="AKI79172.1"/>
    </source>
</evidence>
<keyword evidence="6" id="KW-1185">Reference proteome</keyword>
<reference evidence="3 7" key="1">
    <citation type="journal article" date="2011" name="Proc. Natl. Acad. Sci. U.S.A.">
        <title>Mimivirus shows dramatic genome reduction after intraamoebal culture.</title>
        <authorList>
            <person name="Boyer M."/>
            <person name="Azza S."/>
            <person name="Barrassi L."/>
            <person name="Klose T."/>
            <person name="Campocasso A."/>
            <person name="Pagnier I."/>
            <person name="Fournous G."/>
            <person name="Borg A."/>
            <person name="Robert C."/>
            <person name="Zhang X."/>
            <person name="Desnues C."/>
            <person name="Henrissat B."/>
            <person name="Rossmann M.G."/>
            <person name="La Scola B."/>
            <person name="Raoult D."/>
        </authorList>
    </citation>
    <scope>NUCLEOTIDE SEQUENCE [LARGE SCALE GENOMIC DNA]</scope>
    <source>
        <strain evidence="3">M4</strain>
    </source>
</reference>
<dbReference type="EMBL" id="KM982403">
    <property type="protein sequence ID" value="AKI81068.1"/>
    <property type="molecule type" value="Genomic_DNA"/>
</dbReference>
<dbReference type="Proteomes" id="UP000274448">
    <property type="component" value="Segment"/>
</dbReference>
<sequence>MNKGQNQVVPPMSQFGGQNPPQLSSIPPIVNPVVVQNRTSPGTPFITNKAKEIYNRRQQEEISSDSEEEESPIEPAKSKYSRDSRDSRDTRDSRKPKKDSRNMLGSLQKTGTEIAYEPAVKFEMILPKVVKPTRPETPLGIYEQYTPILPPVNNNRFNPAAFQHLFAPSSALLYGQSVKMPMQNVYNINLPGPTGGHVAMDKIYENILPGKNVKCGFSTLGERIQMLDYIRQILVSSCDGENISIDSSGGNSLLSYIKLMELNPNFYSTITNNPYKGLPYGLLIYRSCFPIRFEPTNQSVVCAKNSIGLNIRLYALSYAEYYSYKLNNNIYLEYDVWRELMYYEYVKNRIIKSKQSPNFPILYAYFFCPNRNINFFQLKTNCLTRKELLSEEYKKFRQIHEAISNTGTNKIIRPMSMSGQNDKCQLPDEVDPLFRLYSGTTLILITEAPHHNLYQWASRTYETDGIVQRMTSSGFYDEKIWYDILFQIISALYVMQIHGIYIRNMTIEDNVYIKDLKISGKSCGYWKWIIDGIPYYVPNYGYLVMIDSNFKDTRSESSLLDRDCCEREYKIYANNIYSQKYDSNVLNENIFENYRRIINTNAFTKEHTKNNVMRPPESIMRLIELMSNDPEKNLGTVLHKYFRKYLNNRIGTLLRRDTEIPNVRDVTRQFNNGEMAVEVIGDQMYKWCMVSKTNSDGTVEIITRSDSNLDDYIIKDVRIETLKQYSPYENIDQNLDQEVKLDDNPLETYTISSN</sequence>
<organism evidence="2 6">
    <name type="scientific">Acanthamoeba polyphaga mimivirus</name>
    <name type="common">APMV</name>
    <dbReference type="NCBI Taxonomy" id="212035"/>
    <lineage>
        <taxon>Viruses</taxon>
        <taxon>Varidnaviria</taxon>
        <taxon>Bamfordvirae</taxon>
        <taxon>Nucleocytoviricota</taxon>
        <taxon>Megaviricetes</taxon>
        <taxon>Imitervirales</taxon>
        <taxon>Mimiviridae</taxon>
        <taxon>Megamimivirinae</taxon>
        <taxon>Mimivirus</taxon>
        <taxon>Mimivirus bradfordmassiliense</taxon>
    </lineage>
</organism>
<evidence type="ECO:0000313" key="8">
    <source>
        <dbReference type="Proteomes" id="UP000241474"/>
    </source>
</evidence>
<dbReference type="Proteomes" id="UP000201519">
    <property type="component" value="Segment"/>
</dbReference>
<feature type="compositionally biased region" description="Basic and acidic residues" evidence="1">
    <location>
        <begin position="76"/>
        <end position="93"/>
    </location>
</feature>
<evidence type="ECO:0000313" key="3">
    <source>
        <dbReference type="EMBL" id="AEJ34641.1"/>
    </source>
</evidence>
<evidence type="ECO:0000313" key="7">
    <source>
        <dbReference type="Proteomes" id="UP000240552"/>
    </source>
</evidence>
<feature type="compositionally biased region" description="Acidic residues" evidence="1">
    <location>
        <begin position="62"/>
        <end position="72"/>
    </location>
</feature>
<dbReference type="EMBL" id="KM982401">
    <property type="protein sequence ID" value="AKI79172.1"/>
    <property type="molecule type" value="Genomic_DNA"/>
</dbReference>
<accession>E3VXR5</accession>
<protein>
    <submittedName>
        <fullName evidence="3">Uncharacterized protein R403</fullName>
    </submittedName>
</protein>
<evidence type="ECO:0000313" key="6">
    <source>
        <dbReference type="Proteomes" id="UP000201519"/>
    </source>
</evidence>
<feature type="compositionally biased region" description="Polar residues" evidence="1">
    <location>
        <begin position="15"/>
        <end position="25"/>
    </location>
</feature>
<accession>A0A0G2Y5G1</accession>
<dbReference type="EMBL" id="HQ336222">
    <property type="protein sequence ID" value="ADO18607.1"/>
    <property type="molecule type" value="Genomic_DNA"/>
</dbReference>
<reference evidence="8 9" key="3">
    <citation type="submission" date="2014-10" db="EMBL/GenBank/DDBJ databases">
        <title>Pan-genome analysis of Brazilian lineage A amoebal mimiviruses.</title>
        <authorList>
            <person name="Assis F.L."/>
            <person name="Abrahao J.S."/>
            <person name="Kroon E.G."/>
            <person name="Dornas F.P."/>
            <person name="Andrade K.R."/>
            <person name="Borato P.V.M."/>
            <person name="Pilotto M.R."/>
            <person name="Benamar S."/>
            <person name="LaScola B."/>
            <person name="Colson P."/>
        </authorList>
    </citation>
    <scope>NUCLEOTIDE SEQUENCE [LARGE SCALE GENOMIC DNA]</scope>
    <source>
        <strain evidence="5 9">Amazonia</strain>
        <strain evidence="4 8">Oyster</strain>
    </source>
</reference>
<dbReference type="OrthoDB" id="3146at10239"/>
<evidence type="ECO:0000313" key="2">
    <source>
        <dbReference type="EMBL" id="ADO18607.1"/>
    </source>
</evidence>
<dbReference type="Proteomes" id="UP000241474">
    <property type="component" value="Segment"/>
</dbReference>
<dbReference type="Proteomes" id="UP000240552">
    <property type="component" value="Segment"/>
</dbReference>
<dbReference type="RefSeq" id="YP_003986907.1">
    <property type="nucleotide sequence ID" value="NC_014649.1"/>
</dbReference>
<feature type="compositionally biased region" description="Polar residues" evidence="1">
    <location>
        <begin position="36"/>
        <end position="46"/>
    </location>
</feature>